<dbReference type="UniPathway" id="UPA00989"/>
<evidence type="ECO:0000256" key="5">
    <source>
        <dbReference type="ARBA" id="ARBA00022679"/>
    </source>
</evidence>
<evidence type="ECO:0000256" key="11">
    <source>
        <dbReference type="HAMAP-Rule" id="MF_03055"/>
    </source>
</evidence>
<evidence type="ECO:0000256" key="3">
    <source>
        <dbReference type="ARBA" id="ARBA00022555"/>
    </source>
</evidence>
<dbReference type="NCBIfam" id="TIGR00091">
    <property type="entry name" value="tRNA (guanosine(46)-N7)-methyltransferase TrmB"/>
    <property type="match status" value="1"/>
</dbReference>
<protein>
    <recommendedName>
        <fullName evidence="11">tRNA (guanine-N(7)-)-methyltransferase</fullName>
        <ecNumber evidence="11">2.1.1.33</ecNumber>
    </recommendedName>
    <alternativeName>
        <fullName evidence="11">Transfer RNA methyltransferase 8</fullName>
    </alternativeName>
    <alternativeName>
        <fullName evidence="11">tRNA (guanine(46)-N(7))-methyltransferase</fullName>
    </alternativeName>
    <alternativeName>
        <fullName evidence="11">tRNA(m7G46)-methyltransferase</fullName>
    </alternativeName>
</protein>
<dbReference type="GO" id="GO:0000049">
    <property type="term" value="F:tRNA binding"/>
    <property type="evidence" value="ECO:0007669"/>
    <property type="project" value="UniProtKB-UniRule"/>
</dbReference>
<dbReference type="PANTHER" id="PTHR23417">
    <property type="entry name" value="3-DEOXY-D-MANNO-OCTULOSONIC-ACID TRANSFERASE/TRNA GUANINE-N 7 - -METHYLTRANSFERASE"/>
    <property type="match status" value="1"/>
</dbReference>
<evidence type="ECO:0000256" key="9">
    <source>
        <dbReference type="ARBA" id="ARBA00023242"/>
    </source>
</evidence>
<dbReference type="SUPFAM" id="SSF53335">
    <property type="entry name" value="S-adenosyl-L-methionine-dependent methyltransferases"/>
    <property type="match status" value="1"/>
</dbReference>
<evidence type="ECO:0000256" key="2">
    <source>
        <dbReference type="ARBA" id="ARBA00004123"/>
    </source>
</evidence>
<feature type="binding site" evidence="11">
    <location>
        <begin position="287"/>
        <end position="289"/>
    </location>
    <ligand>
        <name>S-adenosyl-L-methionine</name>
        <dbReference type="ChEBI" id="CHEBI:59789"/>
    </ligand>
</feature>
<feature type="binding site" evidence="11">
    <location>
        <begin position="139"/>
        <end position="140"/>
    </location>
    <ligand>
        <name>S-adenosyl-L-methionine</name>
        <dbReference type="ChEBI" id="CHEBI:59789"/>
    </ligand>
</feature>
<feature type="active site" evidence="11">
    <location>
        <position position="212"/>
    </location>
</feature>
<evidence type="ECO:0000256" key="1">
    <source>
        <dbReference type="ARBA" id="ARBA00000142"/>
    </source>
</evidence>
<dbReference type="GO" id="GO:0005634">
    <property type="term" value="C:nucleus"/>
    <property type="evidence" value="ECO:0007669"/>
    <property type="project" value="UniProtKB-SubCell"/>
</dbReference>
<comment type="caution">
    <text evidence="13">The sequence shown here is derived from an EMBL/GenBank/DDBJ whole genome shotgun (WGS) entry which is preliminary data.</text>
</comment>
<feature type="binding site" evidence="11">
    <location>
        <begin position="189"/>
        <end position="190"/>
    </location>
    <ligand>
        <name>S-adenosyl-L-methionine</name>
        <dbReference type="ChEBI" id="CHEBI:59789"/>
    </ligand>
</feature>
<reference evidence="14" key="2">
    <citation type="submission" date="2013-04" db="EMBL/GenBank/DDBJ databases">
        <title>Genomic mechanisms accounting for the adaptation to parasitism in nematode-trapping fungi.</title>
        <authorList>
            <person name="Ahren D.G."/>
        </authorList>
    </citation>
    <scope>NUCLEOTIDE SEQUENCE [LARGE SCALE GENOMIC DNA]</scope>
    <source>
        <strain evidence="14">CBS 200.50</strain>
    </source>
</reference>
<comment type="function">
    <text evidence="11">Catalyzes the formation of N(7)-methylguanine at position 46 (m7G46) in tRNA.</text>
</comment>
<evidence type="ECO:0000313" key="13">
    <source>
        <dbReference type="EMBL" id="EPS42885.1"/>
    </source>
</evidence>
<comment type="subcellular location">
    <subcellularLocation>
        <location evidence="2 11">Nucleus</location>
    </subcellularLocation>
</comment>
<dbReference type="OrthoDB" id="47276at2759"/>
<feature type="region of interest" description="Disordered" evidence="12">
    <location>
        <begin position="1"/>
        <end position="39"/>
    </location>
</feature>
<reference evidence="13 14" key="1">
    <citation type="journal article" date="2013" name="PLoS Genet.">
        <title>Genomic mechanisms accounting for the adaptation to parasitism in nematode-trapping fungi.</title>
        <authorList>
            <person name="Meerupati T."/>
            <person name="Andersson K.M."/>
            <person name="Friman E."/>
            <person name="Kumar D."/>
            <person name="Tunlid A."/>
            <person name="Ahren D."/>
        </authorList>
    </citation>
    <scope>NUCLEOTIDE SEQUENCE [LARGE SCALE GENOMIC DNA]</scope>
    <source>
        <strain evidence="13 14">CBS 200.50</strain>
    </source>
</reference>
<keyword evidence="14" id="KW-1185">Reference proteome</keyword>
<dbReference type="HAMAP" id="MF_03055">
    <property type="entry name" value="tRNA_methyltr_TrmB_euk"/>
    <property type="match status" value="1"/>
</dbReference>
<dbReference type="Proteomes" id="UP000015100">
    <property type="component" value="Unassembled WGS sequence"/>
</dbReference>
<organism evidence="13 14">
    <name type="scientific">Dactylellina haptotyla (strain CBS 200.50)</name>
    <name type="common">Nematode-trapping fungus</name>
    <name type="synonym">Monacrosporium haptotylum</name>
    <dbReference type="NCBI Taxonomy" id="1284197"/>
    <lineage>
        <taxon>Eukaryota</taxon>
        <taxon>Fungi</taxon>
        <taxon>Dikarya</taxon>
        <taxon>Ascomycota</taxon>
        <taxon>Pezizomycotina</taxon>
        <taxon>Orbiliomycetes</taxon>
        <taxon>Orbiliales</taxon>
        <taxon>Orbiliaceae</taxon>
        <taxon>Dactylellina</taxon>
    </lineage>
</organism>
<dbReference type="PROSITE" id="PS51625">
    <property type="entry name" value="SAM_MT_TRMB"/>
    <property type="match status" value="1"/>
</dbReference>
<evidence type="ECO:0000313" key="14">
    <source>
        <dbReference type="Proteomes" id="UP000015100"/>
    </source>
</evidence>
<keyword evidence="8 11" id="KW-0694">RNA-binding</keyword>
<comment type="similarity">
    <text evidence="11">Belongs to the class I-like SAM-binding methyltransferase superfamily. TrmB family.</text>
</comment>
<dbReference type="EMBL" id="AQGS01000096">
    <property type="protein sequence ID" value="EPS42885.1"/>
    <property type="molecule type" value="Genomic_DNA"/>
</dbReference>
<dbReference type="InterPro" id="IPR025763">
    <property type="entry name" value="Trm8_euk"/>
</dbReference>
<dbReference type="eggNOG" id="KOG3115">
    <property type="taxonomic scope" value="Eukaryota"/>
</dbReference>
<sequence>MENSPVPNPTKRQKRIDYRNADHHDALPQKKYYRQRAHANPFSDHRLSYPVSPDEMDWSDYFPAYFSKKRKLDDTAADAKEDEAEEGDTSAASDRPANPVTGIPLDTKKVEIADIGCGFGGLLISLAPTFPETLILGMEIRTQVTAYVQDRITALRNQSLAAKKEGTDGDGEAAAVPGGYQNIGIIRGNAMKFLPNFFERHQLSKMFFCFPDPHFKARKHKARIISPTLLAEYAYILRPGGIIYTITDVEDLHLWMAKHLEEHPMFERLGEQEQEEDVCVKIMRTDTEEGKKVARNKGSKWVACFRRVEEPV</sequence>
<evidence type="ECO:0000256" key="6">
    <source>
        <dbReference type="ARBA" id="ARBA00022691"/>
    </source>
</evidence>
<comment type="pathway">
    <text evidence="10 11">tRNA modification; N(7)-methylguanine-tRNA biosynthesis.</text>
</comment>
<comment type="catalytic activity">
    <reaction evidence="1 11">
        <text>guanosine(46) in tRNA + S-adenosyl-L-methionine = N(7)-methylguanosine(46) in tRNA + S-adenosyl-L-homocysteine</text>
        <dbReference type="Rhea" id="RHEA:42708"/>
        <dbReference type="Rhea" id="RHEA-COMP:10188"/>
        <dbReference type="Rhea" id="RHEA-COMP:10189"/>
        <dbReference type="ChEBI" id="CHEBI:57856"/>
        <dbReference type="ChEBI" id="CHEBI:59789"/>
        <dbReference type="ChEBI" id="CHEBI:74269"/>
        <dbReference type="ChEBI" id="CHEBI:74480"/>
        <dbReference type="EC" id="2.1.1.33"/>
    </reaction>
</comment>
<accession>S8AIS8</accession>
<feature type="compositionally biased region" description="Basic and acidic residues" evidence="12">
    <location>
        <begin position="15"/>
        <end position="28"/>
    </location>
</feature>
<dbReference type="GO" id="GO:0106143">
    <property type="term" value="C:tRNA (m7G46) methyltransferase complex"/>
    <property type="evidence" value="ECO:0007669"/>
    <property type="project" value="EnsemblFungi"/>
</dbReference>
<dbReference type="GO" id="GO:0008176">
    <property type="term" value="F:tRNA (guanine(46)-N7)-methyltransferase activity"/>
    <property type="evidence" value="ECO:0007669"/>
    <property type="project" value="UniProtKB-UniRule"/>
</dbReference>
<dbReference type="EC" id="2.1.1.33" evidence="11"/>
<dbReference type="Gene3D" id="3.40.50.150">
    <property type="entry name" value="Vaccinia Virus protein VP39"/>
    <property type="match status" value="1"/>
</dbReference>
<feature type="binding site" evidence="11">
    <location>
        <position position="209"/>
    </location>
    <ligand>
        <name>S-adenosyl-L-methionine</name>
        <dbReference type="ChEBI" id="CHEBI:59789"/>
    </ligand>
</feature>
<dbReference type="CDD" id="cd02440">
    <property type="entry name" value="AdoMet_MTases"/>
    <property type="match status" value="1"/>
</dbReference>
<keyword evidence="4 11" id="KW-0489">Methyltransferase</keyword>
<dbReference type="InterPro" id="IPR003358">
    <property type="entry name" value="tRNA_(Gua-N-7)_MeTrfase_Trmb"/>
</dbReference>
<name>S8AIS8_DACHA</name>
<feature type="region of interest" description="Disordered" evidence="12">
    <location>
        <begin position="76"/>
        <end position="103"/>
    </location>
</feature>
<evidence type="ECO:0000256" key="8">
    <source>
        <dbReference type="ARBA" id="ARBA00022884"/>
    </source>
</evidence>
<gene>
    <name evidence="11" type="primary">TRM8</name>
    <name evidence="13" type="ORF">H072_3194</name>
</gene>
<keyword evidence="7 11" id="KW-0819">tRNA processing</keyword>
<feature type="binding site" evidence="11">
    <location>
        <position position="116"/>
    </location>
    <ligand>
        <name>S-adenosyl-L-methionine</name>
        <dbReference type="ChEBI" id="CHEBI:59789"/>
    </ligand>
</feature>
<evidence type="ECO:0000256" key="4">
    <source>
        <dbReference type="ARBA" id="ARBA00022603"/>
    </source>
</evidence>
<dbReference type="OMA" id="LPNYFAK"/>
<dbReference type="PANTHER" id="PTHR23417:SF16">
    <property type="entry name" value="TRNA (GUANINE-N(7)-)-METHYLTRANSFERASE"/>
    <property type="match status" value="1"/>
</dbReference>
<proteinExistence type="inferred from homology"/>
<dbReference type="Pfam" id="PF02390">
    <property type="entry name" value="Methyltransf_4"/>
    <property type="match status" value="1"/>
</dbReference>
<keyword evidence="5 11" id="KW-0808">Transferase</keyword>
<dbReference type="FunFam" id="3.40.50.150:FF:000060">
    <property type="entry name" value="tRNA (guanine-N(7)-)-methyltransferase"/>
    <property type="match status" value="1"/>
</dbReference>
<keyword evidence="6 11" id="KW-0949">S-adenosyl-L-methionine</keyword>
<evidence type="ECO:0000256" key="10">
    <source>
        <dbReference type="ARBA" id="ARBA00060552"/>
    </source>
</evidence>
<dbReference type="HOGENOM" id="CLU_050910_3_1_1"/>
<keyword evidence="3 11" id="KW-0820">tRNA-binding</keyword>
<dbReference type="InterPro" id="IPR029063">
    <property type="entry name" value="SAM-dependent_MTases_sf"/>
</dbReference>
<dbReference type="STRING" id="1284197.S8AIS8"/>
<comment type="subunit">
    <text evidence="11">Forms a complex with TRM82.</text>
</comment>
<dbReference type="AlphaFoldDB" id="S8AIS8"/>
<evidence type="ECO:0000256" key="12">
    <source>
        <dbReference type="SAM" id="MobiDB-lite"/>
    </source>
</evidence>
<keyword evidence="9 11" id="KW-0539">Nucleus</keyword>
<evidence type="ECO:0000256" key="7">
    <source>
        <dbReference type="ARBA" id="ARBA00022694"/>
    </source>
</evidence>